<evidence type="ECO:0000256" key="1">
    <source>
        <dbReference type="ARBA" id="ARBA00009080"/>
    </source>
</evidence>
<evidence type="ECO:0000313" key="6">
    <source>
        <dbReference type="Proteomes" id="UP000076796"/>
    </source>
</evidence>
<dbReference type="RefSeq" id="WP_063479544.1">
    <property type="nucleotide sequence ID" value="NZ_CP147845.1"/>
</dbReference>
<evidence type="ECO:0000259" key="4">
    <source>
        <dbReference type="Pfam" id="PF21761"/>
    </source>
</evidence>
<comment type="caution">
    <text evidence="5">The sequence shown here is derived from an EMBL/GenBank/DDBJ whole genome shotgun (WGS) entry which is preliminary data.</text>
</comment>
<dbReference type="Proteomes" id="UP000076796">
    <property type="component" value="Unassembled WGS sequence"/>
</dbReference>
<comment type="similarity">
    <text evidence="1">Belongs to the HIBADH-related family.</text>
</comment>
<keyword evidence="6" id="KW-1185">Reference proteome</keyword>
<name>A0A163M5U6_9BACL</name>
<dbReference type="GO" id="GO:0003677">
    <property type="term" value="F:DNA binding"/>
    <property type="evidence" value="ECO:0007669"/>
    <property type="project" value="TreeGrafter"/>
</dbReference>
<dbReference type="GO" id="GO:0031491">
    <property type="term" value="F:nucleosome binding"/>
    <property type="evidence" value="ECO:0007669"/>
    <property type="project" value="TreeGrafter"/>
</dbReference>
<sequence>MGKTSITVIGLGPIGQALAGAFLKGGHSTTVWNRTADKAGPLIGQGAVRADSVTEAIQAGSIVVICVLNYDAVRSVLEFAGEALAGKILINMTTGSPFQAREMAEWAAGNNIDYIDGVIMTLPPAVGTPESAIMYSGSESAYRTAQSSLASLGGLSDYLGEDPGRASAFDLALIGLFWSSMGGYLHALALAGAEQIGAGQFSKYAQKMIGTLSDLMTEVAKHVDEGHYPGDLSNLHSAVAGLENIIHTSERHQIDAGLLRAFHSLAKRAIDMGYGDEAVSRLTHVLRMPN</sequence>
<dbReference type="InterPro" id="IPR015815">
    <property type="entry name" value="HIBADH-related"/>
</dbReference>
<dbReference type="InterPro" id="IPR036291">
    <property type="entry name" value="NAD(P)-bd_dom_sf"/>
</dbReference>
<reference evidence="5" key="1">
    <citation type="journal article" date="2016" name="Genome Announc.">
        <title>Draft genomes of two strains of Paenibacillus glucanolyticus with capability to degrade lignocellulose.</title>
        <authorList>
            <person name="Mathews S.L."/>
            <person name="Pawlak J."/>
            <person name="Grunden A.M."/>
        </authorList>
    </citation>
    <scope>NUCLEOTIDE SEQUENCE [LARGE SCALE GENOMIC DNA]</scope>
    <source>
        <strain evidence="5">SLM1</strain>
    </source>
</reference>
<dbReference type="EMBL" id="LWMH01000001">
    <property type="protein sequence ID" value="KZS48767.1"/>
    <property type="molecule type" value="Genomic_DNA"/>
</dbReference>
<dbReference type="OrthoDB" id="9786703at2"/>
<dbReference type="InterPro" id="IPR006115">
    <property type="entry name" value="6PGDH_NADP-bd"/>
</dbReference>
<evidence type="ECO:0000259" key="3">
    <source>
        <dbReference type="Pfam" id="PF03446"/>
    </source>
</evidence>
<dbReference type="Pfam" id="PF21761">
    <property type="entry name" value="RedAm-like_C"/>
    <property type="match status" value="1"/>
</dbReference>
<keyword evidence="2" id="KW-0560">Oxidoreductase</keyword>
<protein>
    <submittedName>
        <fullName evidence="5">Dehydrogenase</fullName>
    </submittedName>
</protein>
<dbReference type="SUPFAM" id="SSF51735">
    <property type="entry name" value="NAD(P)-binding Rossmann-fold domains"/>
    <property type="match status" value="1"/>
</dbReference>
<dbReference type="InterPro" id="IPR051265">
    <property type="entry name" value="HIBADH-related_NP60_sf"/>
</dbReference>
<evidence type="ECO:0000313" key="5">
    <source>
        <dbReference type="EMBL" id="KZS48767.1"/>
    </source>
</evidence>
<dbReference type="GeneID" id="97555653"/>
<accession>A0A163M5U6</accession>
<dbReference type="AlphaFoldDB" id="A0A163M5U6"/>
<dbReference type="PIRSF" id="PIRSF000103">
    <property type="entry name" value="HIBADH"/>
    <property type="match status" value="1"/>
</dbReference>
<gene>
    <name evidence="5" type="ORF">AWU65_23935</name>
</gene>
<dbReference type="InterPro" id="IPR013328">
    <property type="entry name" value="6PGD_dom2"/>
</dbReference>
<dbReference type="GO" id="GO:0016491">
    <property type="term" value="F:oxidoreductase activity"/>
    <property type="evidence" value="ECO:0007669"/>
    <property type="project" value="UniProtKB-KW"/>
</dbReference>
<dbReference type="Gene3D" id="3.40.50.720">
    <property type="entry name" value="NAD(P)-binding Rossmann-like Domain"/>
    <property type="match status" value="1"/>
</dbReference>
<dbReference type="GO" id="GO:0050661">
    <property type="term" value="F:NADP binding"/>
    <property type="evidence" value="ECO:0007669"/>
    <property type="project" value="InterPro"/>
</dbReference>
<organism evidence="5 6">
    <name type="scientific">Paenibacillus glucanolyticus</name>
    <dbReference type="NCBI Taxonomy" id="59843"/>
    <lineage>
        <taxon>Bacteria</taxon>
        <taxon>Bacillati</taxon>
        <taxon>Bacillota</taxon>
        <taxon>Bacilli</taxon>
        <taxon>Bacillales</taxon>
        <taxon>Paenibacillaceae</taxon>
        <taxon>Paenibacillus</taxon>
    </lineage>
</organism>
<feature type="domain" description="NADPH-dependent reductive aminase-like C-terminal" evidence="4">
    <location>
        <begin position="162"/>
        <end position="287"/>
    </location>
</feature>
<proteinExistence type="inferred from homology"/>
<dbReference type="Gene3D" id="1.10.1040.10">
    <property type="entry name" value="N-(1-d-carboxylethyl)-l-norvaline Dehydrogenase, domain 2"/>
    <property type="match status" value="1"/>
</dbReference>
<dbReference type="PANTHER" id="PTHR43580">
    <property type="entry name" value="OXIDOREDUCTASE GLYR1-RELATED"/>
    <property type="match status" value="1"/>
</dbReference>
<dbReference type="Pfam" id="PF03446">
    <property type="entry name" value="NAD_binding_2"/>
    <property type="match status" value="1"/>
</dbReference>
<feature type="domain" description="6-phosphogluconate dehydrogenase NADP-binding" evidence="3">
    <location>
        <begin position="6"/>
        <end position="154"/>
    </location>
</feature>
<evidence type="ECO:0000256" key="2">
    <source>
        <dbReference type="ARBA" id="ARBA00023002"/>
    </source>
</evidence>
<dbReference type="GO" id="GO:0000785">
    <property type="term" value="C:chromatin"/>
    <property type="evidence" value="ECO:0007669"/>
    <property type="project" value="TreeGrafter"/>
</dbReference>
<dbReference type="PANTHER" id="PTHR43580:SF2">
    <property type="entry name" value="CYTOKINE-LIKE NUCLEAR FACTOR N-PAC"/>
    <property type="match status" value="1"/>
</dbReference>
<dbReference type="GO" id="GO:0140673">
    <property type="term" value="P:transcription elongation-coupled chromatin remodeling"/>
    <property type="evidence" value="ECO:0007669"/>
    <property type="project" value="TreeGrafter"/>
</dbReference>
<dbReference type="InterPro" id="IPR048666">
    <property type="entry name" value="RedAm-like_C"/>
</dbReference>